<keyword evidence="4 6" id="KW-0862">Zinc</keyword>
<evidence type="ECO:0000256" key="6">
    <source>
        <dbReference type="RuleBase" id="RU003983"/>
    </source>
</evidence>
<dbReference type="EMBL" id="JAZDQU010000001">
    <property type="protein sequence ID" value="MEE1883835.1"/>
    <property type="molecule type" value="Genomic_DNA"/>
</dbReference>
<keyword evidence="5 6" id="KW-0482">Metalloprotease</keyword>
<keyword evidence="9" id="KW-1185">Reference proteome</keyword>
<keyword evidence="3 6" id="KW-0378">Hydrolase</keyword>
<dbReference type="Pfam" id="PF01435">
    <property type="entry name" value="Peptidase_M48"/>
    <property type="match status" value="1"/>
</dbReference>
<dbReference type="RefSeq" id="WP_330144760.1">
    <property type="nucleotide sequence ID" value="NZ_JAZDQU010000001.1"/>
</dbReference>
<dbReference type="InterPro" id="IPR001915">
    <property type="entry name" value="Peptidase_M48"/>
</dbReference>
<reference evidence="8 9" key="1">
    <citation type="submission" date="2024-01" db="EMBL/GenBank/DDBJ databases">
        <title>Pedobacter sp. nov., isolated from oil-contaminated soil.</title>
        <authorList>
            <person name="Le N.T.T."/>
        </authorList>
    </citation>
    <scope>NUCLEOTIDE SEQUENCE [LARGE SCALE GENOMIC DNA]</scope>
    <source>
        <strain evidence="8 9">VNH31</strain>
    </source>
</reference>
<keyword evidence="2" id="KW-0479">Metal-binding</keyword>
<gene>
    <name evidence="8" type="ORF">VRU49_00255</name>
</gene>
<evidence type="ECO:0000256" key="1">
    <source>
        <dbReference type="ARBA" id="ARBA00022670"/>
    </source>
</evidence>
<evidence type="ECO:0000313" key="8">
    <source>
        <dbReference type="EMBL" id="MEE1883835.1"/>
    </source>
</evidence>
<comment type="cofactor">
    <cofactor evidence="6">
        <name>Zn(2+)</name>
        <dbReference type="ChEBI" id="CHEBI:29105"/>
    </cofactor>
    <text evidence="6">Binds 1 zinc ion per subunit.</text>
</comment>
<evidence type="ECO:0000256" key="4">
    <source>
        <dbReference type="ARBA" id="ARBA00022833"/>
    </source>
</evidence>
<dbReference type="Gene3D" id="3.30.2010.10">
    <property type="entry name" value="Metalloproteases ('zincins'), catalytic domain"/>
    <property type="match status" value="1"/>
</dbReference>
<dbReference type="PANTHER" id="PTHR22726">
    <property type="entry name" value="METALLOENDOPEPTIDASE OMA1"/>
    <property type="match status" value="1"/>
</dbReference>
<evidence type="ECO:0000256" key="3">
    <source>
        <dbReference type="ARBA" id="ARBA00022801"/>
    </source>
</evidence>
<dbReference type="Proteomes" id="UP001337681">
    <property type="component" value="Unassembled WGS sequence"/>
</dbReference>
<proteinExistence type="inferred from homology"/>
<sequence length="269" mass="29437">MKKLVFLWVISAGLLFNSCSTVPLTGRSRLNLVNNDAVMPMALQAYNQFLTENKKNVLSASNAQTLRVKTVGNKLIESVRTYMNANGHAELIKDFQWEINVVEDKSVNAWCMPGGKIVVYTGLLPVTQTDAGLAAVLGHEIGHAIAGHSAERMSQQLGSEIVNVVGNVALSNNQKGQAIFNGIYGVGGPLAMLSWSRSQELEADRMGLVFMAMAGYNPELAIDFWERMAKASEGSQKPMEFLSTHPSDATRIAQINKYLPEAKAYYKPK</sequence>
<evidence type="ECO:0000259" key="7">
    <source>
        <dbReference type="Pfam" id="PF01435"/>
    </source>
</evidence>
<name>A0ABU7GXP8_9SPHI</name>
<comment type="caution">
    <text evidence="8">The sequence shown here is derived from an EMBL/GenBank/DDBJ whole genome shotgun (WGS) entry which is preliminary data.</text>
</comment>
<dbReference type="PANTHER" id="PTHR22726:SF1">
    <property type="entry name" value="METALLOENDOPEPTIDASE OMA1, MITOCHONDRIAL"/>
    <property type="match status" value="1"/>
</dbReference>
<feature type="domain" description="Peptidase M48" evidence="7">
    <location>
        <begin position="93"/>
        <end position="257"/>
    </location>
</feature>
<dbReference type="CDD" id="cd07331">
    <property type="entry name" value="M48C_Oma1_like"/>
    <property type="match status" value="1"/>
</dbReference>
<protein>
    <submittedName>
        <fullName evidence="8">M48 family metallopeptidase</fullName>
    </submittedName>
</protein>
<evidence type="ECO:0000256" key="5">
    <source>
        <dbReference type="ARBA" id="ARBA00023049"/>
    </source>
</evidence>
<keyword evidence="1 6" id="KW-0645">Protease</keyword>
<accession>A0ABU7GXP8</accession>
<comment type="similarity">
    <text evidence="6">Belongs to the peptidase M48 family.</text>
</comment>
<evidence type="ECO:0000313" key="9">
    <source>
        <dbReference type="Proteomes" id="UP001337681"/>
    </source>
</evidence>
<organism evidence="8 9">
    <name type="scientific">Pedobacter flavus</name>
    <dbReference type="NCBI Taxonomy" id="3113906"/>
    <lineage>
        <taxon>Bacteria</taxon>
        <taxon>Pseudomonadati</taxon>
        <taxon>Bacteroidota</taxon>
        <taxon>Sphingobacteriia</taxon>
        <taxon>Sphingobacteriales</taxon>
        <taxon>Sphingobacteriaceae</taxon>
        <taxon>Pedobacter</taxon>
    </lineage>
</organism>
<evidence type="ECO:0000256" key="2">
    <source>
        <dbReference type="ARBA" id="ARBA00022723"/>
    </source>
</evidence>
<dbReference type="InterPro" id="IPR051156">
    <property type="entry name" value="Mito/Outer_Membr_Metalloprot"/>
</dbReference>